<dbReference type="AlphaFoldDB" id="A0A1H7E2R4"/>
<keyword evidence="2" id="KW-0732">Signal</keyword>
<gene>
    <name evidence="3" type="ORF">SAMN05192539_104065</name>
</gene>
<dbReference type="RefSeq" id="WP_090872903.1">
    <property type="nucleotide sequence ID" value="NZ_FNYE01000040.1"/>
</dbReference>
<feature type="signal peptide" evidence="2">
    <location>
        <begin position="1"/>
        <end position="21"/>
    </location>
</feature>
<accession>A0A1H7E2R4</accession>
<keyword evidence="4" id="KW-1185">Reference proteome</keyword>
<dbReference type="STRING" id="667676.SAMN05192539_104065"/>
<dbReference type="EMBL" id="FNYE01000040">
    <property type="protein sequence ID" value="SEK08263.1"/>
    <property type="molecule type" value="Genomic_DNA"/>
</dbReference>
<feature type="chain" id="PRO_5011451402" evidence="2">
    <location>
        <begin position="22"/>
        <end position="73"/>
    </location>
</feature>
<reference evidence="4" key="1">
    <citation type="submission" date="2016-10" db="EMBL/GenBank/DDBJ databases">
        <authorList>
            <person name="Varghese N."/>
            <person name="Submissions S."/>
        </authorList>
    </citation>
    <scope>NUCLEOTIDE SEQUENCE [LARGE SCALE GENOMIC DNA]</scope>
    <source>
        <strain evidence="4">LMG 26031</strain>
    </source>
</reference>
<dbReference type="OrthoDB" id="9112746at2"/>
<feature type="compositionally biased region" description="Low complexity" evidence="1">
    <location>
        <begin position="29"/>
        <end position="43"/>
    </location>
</feature>
<feature type="region of interest" description="Disordered" evidence="1">
    <location>
        <begin position="29"/>
        <end position="57"/>
    </location>
</feature>
<evidence type="ECO:0000313" key="4">
    <source>
        <dbReference type="Proteomes" id="UP000198866"/>
    </source>
</evidence>
<evidence type="ECO:0000313" key="3">
    <source>
        <dbReference type="EMBL" id="SEK08263.1"/>
    </source>
</evidence>
<protein>
    <submittedName>
        <fullName evidence="3">Uncharacterized protein</fullName>
    </submittedName>
</protein>
<name>A0A1H7E2R4_9BURK</name>
<organism evidence="3 4">
    <name type="scientific">Paraburkholderia diazotrophica</name>
    <dbReference type="NCBI Taxonomy" id="667676"/>
    <lineage>
        <taxon>Bacteria</taxon>
        <taxon>Pseudomonadati</taxon>
        <taxon>Pseudomonadota</taxon>
        <taxon>Betaproteobacteria</taxon>
        <taxon>Burkholderiales</taxon>
        <taxon>Burkholderiaceae</taxon>
        <taxon>Paraburkholderia</taxon>
    </lineage>
</organism>
<sequence>MKALKLVLIACSLSAAALAHAQTAPADESAQQVAQASAARVAQPETQRPATAPAKKANECVGPVSYCVMYFGS</sequence>
<evidence type="ECO:0000256" key="2">
    <source>
        <dbReference type="SAM" id="SignalP"/>
    </source>
</evidence>
<proteinExistence type="predicted"/>
<evidence type="ECO:0000256" key="1">
    <source>
        <dbReference type="SAM" id="MobiDB-lite"/>
    </source>
</evidence>
<dbReference type="Proteomes" id="UP000198866">
    <property type="component" value="Unassembled WGS sequence"/>
</dbReference>